<dbReference type="Pfam" id="PF00023">
    <property type="entry name" value="Ank"/>
    <property type="match status" value="1"/>
</dbReference>
<dbReference type="PANTHER" id="PTHR24153">
    <property type="entry name" value="ESPIN"/>
    <property type="match status" value="1"/>
</dbReference>
<dbReference type="PANTHER" id="PTHR24153:SF8">
    <property type="entry name" value="FORKED, ISOFORM F"/>
    <property type="match status" value="1"/>
</dbReference>
<dbReference type="GO" id="GO:0005737">
    <property type="term" value="C:cytoplasm"/>
    <property type="evidence" value="ECO:0007669"/>
    <property type="project" value="TreeGrafter"/>
</dbReference>
<dbReference type="Pfam" id="PF12796">
    <property type="entry name" value="Ank_2"/>
    <property type="match status" value="1"/>
</dbReference>
<dbReference type="InterPro" id="IPR002110">
    <property type="entry name" value="Ankyrin_rpt"/>
</dbReference>
<name>A0AAD2CQ65_9STRA</name>
<protein>
    <submittedName>
        <fullName evidence="3">Uncharacterized protein</fullName>
    </submittedName>
</protein>
<dbReference type="InterPro" id="IPR052420">
    <property type="entry name" value="Espin/Espin-like"/>
</dbReference>
<evidence type="ECO:0000256" key="1">
    <source>
        <dbReference type="ARBA" id="ARBA00022737"/>
    </source>
</evidence>
<dbReference type="SUPFAM" id="SSF48403">
    <property type="entry name" value="Ankyrin repeat"/>
    <property type="match status" value="1"/>
</dbReference>
<dbReference type="GO" id="GO:0051015">
    <property type="term" value="F:actin filament binding"/>
    <property type="evidence" value="ECO:0007669"/>
    <property type="project" value="TreeGrafter"/>
</dbReference>
<dbReference type="AlphaFoldDB" id="A0AAD2CQ65"/>
<comment type="caution">
    <text evidence="3">The sequence shown here is derived from an EMBL/GenBank/DDBJ whole genome shotgun (WGS) entry which is preliminary data.</text>
</comment>
<keyword evidence="2" id="KW-0040">ANK repeat</keyword>
<sequence>MPSELSNAITSEQWERVMQICNVKPSAAKTWTTRQGLFEGIKDANVLPIHEALVAGAPYPSIEALIRAYPDSVFCKESSYQRLPLHCACRKNAMQDVVELLLKQYADAALTADNLGRLPLHYALSNGANDDVIDVLLRYKSNSARGFDKRGWTPLHVACGVGASTRVISQILKCYPEAVLMRTTKGSTAKQCLNLTKAANKDEVKKMIKKYYMEVDQQYRLPKQPTSDRDLV</sequence>
<dbReference type="SMART" id="SM00248">
    <property type="entry name" value="ANK"/>
    <property type="match status" value="3"/>
</dbReference>
<evidence type="ECO:0000313" key="4">
    <source>
        <dbReference type="Proteomes" id="UP001295423"/>
    </source>
</evidence>
<proteinExistence type="predicted"/>
<accession>A0AAD2CQ65</accession>
<keyword evidence="4" id="KW-1185">Reference proteome</keyword>
<dbReference type="InterPro" id="IPR036770">
    <property type="entry name" value="Ankyrin_rpt-contain_sf"/>
</dbReference>
<dbReference type="GO" id="GO:0051017">
    <property type="term" value="P:actin filament bundle assembly"/>
    <property type="evidence" value="ECO:0007669"/>
    <property type="project" value="TreeGrafter"/>
</dbReference>
<evidence type="ECO:0000313" key="3">
    <source>
        <dbReference type="EMBL" id="CAJ1941411.1"/>
    </source>
</evidence>
<keyword evidence="1" id="KW-0677">Repeat</keyword>
<evidence type="ECO:0000256" key="2">
    <source>
        <dbReference type="ARBA" id="ARBA00023043"/>
    </source>
</evidence>
<dbReference type="Proteomes" id="UP001295423">
    <property type="component" value="Unassembled WGS sequence"/>
</dbReference>
<gene>
    <name evidence="3" type="ORF">CYCCA115_LOCUS7508</name>
</gene>
<dbReference type="Gene3D" id="1.25.40.20">
    <property type="entry name" value="Ankyrin repeat-containing domain"/>
    <property type="match status" value="1"/>
</dbReference>
<reference evidence="3" key="1">
    <citation type="submission" date="2023-08" db="EMBL/GenBank/DDBJ databases">
        <authorList>
            <person name="Audoor S."/>
            <person name="Bilcke G."/>
        </authorList>
    </citation>
    <scope>NUCLEOTIDE SEQUENCE</scope>
</reference>
<dbReference type="EMBL" id="CAKOGP040001002">
    <property type="protein sequence ID" value="CAJ1941411.1"/>
    <property type="molecule type" value="Genomic_DNA"/>
</dbReference>
<organism evidence="3 4">
    <name type="scientific">Cylindrotheca closterium</name>
    <dbReference type="NCBI Taxonomy" id="2856"/>
    <lineage>
        <taxon>Eukaryota</taxon>
        <taxon>Sar</taxon>
        <taxon>Stramenopiles</taxon>
        <taxon>Ochrophyta</taxon>
        <taxon>Bacillariophyta</taxon>
        <taxon>Bacillariophyceae</taxon>
        <taxon>Bacillariophycidae</taxon>
        <taxon>Bacillariales</taxon>
        <taxon>Bacillariaceae</taxon>
        <taxon>Cylindrotheca</taxon>
    </lineage>
</organism>